<name>A0AA38TD18_9ASTR</name>
<keyword evidence="2" id="KW-1185">Reference proteome</keyword>
<organism evidence="1 2">
    <name type="scientific">Centaurea solstitialis</name>
    <name type="common">yellow star-thistle</name>
    <dbReference type="NCBI Taxonomy" id="347529"/>
    <lineage>
        <taxon>Eukaryota</taxon>
        <taxon>Viridiplantae</taxon>
        <taxon>Streptophyta</taxon>
        <taxon>Embryophyta</taxon>
        <taxon>Tracheophyta</taxon>
        <taxon>Spermatophyta</taxon>
        <taxon>Magnoliopsida</taxon>
        <taxon>eudicotyledons</taxon>
        <taxon>Gunneridae</taxon>
        <taxon>Pentapetalae</taxon>
        <taxon>asterids</taxon>
        <taxon>campanulids</taxon>
        <taxon>Asterales</taxon>
        <taxon>Asteraceae</taxon>
        <taxon>Carduoideae</taxon>
        <taxon>Cardueae</taxon>
        <taxon>Centaureinae</taxon>
        <taxon>Centaurea</taxon>
    </lineage>
</organism>
<sequence length="177" mass="21063">MAQPDYSIGSSSSTDTDEDWERDAQMFAMFVQQATTSSSIPRSRAPNIDRGRVEANARLMADYFCDYPTYTDDMFKRRFRMRKDLFLRIVGDLSSRYEHFQQHHKSMTRWGTRVLLQYKSVRRQLEVYGKLYLRKPSYEDVQQLYAVHEERQGFPGMLGSLDCMHWDWENCPVAWQD</sequence>
<dbReference type="Proteomes" id="UP001172457">
    <property type="component" value="Chromosome 3"/>
</dbReference>
<dbReference type="EMBL" id="JARYMX010000003">
    <property type="protein sequence ID" value="KAJ9554748.1"/>
    <property type="molecule type" value="Genomic_DNA"/>
</dbReference>
<protein>
    <submittedName>
        <fullName evidence="1">Uncharacterized protein</fullName>
    </submittedName>
</protein>
<evidence type="ECO:0000313" key="2">
    <source>
        <dbReference type="Proteomes" id="UP001172457"/>
    </source>
</evidence>
<reference evidence="1" key="1">
    <citation type="submission" date="2023-03" db="EMBL/GenBank/DDBJ databases">
        <title>Chromosome-scale reference genome and RAD-based genetic map of yellow starthistle (Centaurea solstitialis) reveal putative structural variation and QTLs associated with invader traits.</title>
        <authorList>
            <person name="Reatini B."/>
            <person name="Cang F.A."/>
            <person name="Jiang Q."/>
            <person name="Mckibben M.T.W."/>
            <person name="Barker M.S."/>
            <person name="Rieseberg L.H."/>
            <person name="Dlugosch K.M."/>
        </authorList>
    </citation>
    <scope>NUCLEOTIDE SEQUENCE</scope>
    <source>
        <strain evidence="1">CAN-66</strain>
        <tissue evidence="1">Leaf</tissue>
    </source>
</reference>
<proteinExistence type="predicted"/>
<dbReference type="InterPro" id="IPR006912">
    <property type="entry name" value="Harbinger_derived_prot"/>
</dbReference>
<dbReference type="PANTHER" id="PTHR47150">
    <property type="entry name" value="OS12G0169200 PROTEIN"/>
    <property type="match status" value="1"/>
</dbReference>
<accession>A0AA38TD18</accession>
<evidence type="ECO:0000313" key="1">
    <source>
        <dbReference type="EMBL" id="KAJ9554748.1"/>
    </source>
</evidence>
<dbReference type="AlphaFoldDB" id="A0AA38TD18"/>
<dbReference type="PANTHER" id="PTHR47150:SF5">
    <property type="entry name" value="OS07G0546750 PROTEIN"/>
    <property type="match status" value="1"/>
</dbReference>
<dbReference type="Pfam" id="PF04827">
    <property type="entry name" value="Plant_tran"/>
    <property type="match status" value="1"/>
</dbReference>
<gene>
    <name evidence="1" type="ORF">OSB04_009362</name>
</gene>
<comment type="caution">
    <text evidence="1">The sequence shown here is derived from an EMBL/GenBank/DDBJ whole genome shotgun (WGS) entry which is preliminary data.</text>
</comment>